<proteinExistence type="predicted"/>
<accession>A0A645EII8</accession>
<name>A0A645EII8_9ZZZZ</name>
<dbReference type="EMBL" id="VSSQ01046986">
    <property type="protein sequence ID" value="MPN00959.1"/>
    <property type="molecule type" value="Genomic_DNA"/>
</dbReference>
<feature type="region of interest" description="Disordered" evidence="1">
    <location>
        <begin position="1"/>
        <end position="35"/>
    </location>
</feature>
<sequence>MAHDRAGLLGAGSGDGAQHLAKRRRKARRLGTQAVRHVRAGRCHAGTHRRVGSHQRGIVFVQRLHQRVDGLASQVGGTGVAH</sequence>
<evidence type="ECO:0000313" key="2">
    <source>
        <dbReference type="EMBL" id="MPN00959.1"/>
    </source>
</evidence>
<organism evidence="2">
    <name type="scientific">bioreactor metagenome</name>
    <dbReference type="NCBI Taxonomy" id="1076179"/>
    <lineage>
        <taxon>unclassified sequences</taxon>
        <taxon>metagenomes</taxon>
        <taxon>ecological metagenomes</taxon>
    </lineage>
</organism>
<feature type="compositionally biased region" description="Basic residues" evidence="1">
    <location>
        <begin position="20"/>
        <end position="29"/>
    </location>
</feature>
<gene>
    <name evidence="2" type="ORF">SDC9_148157</name>
</gene>
<comment type="caution">
    <text evidence="2">The sequence shown here is derived from an EMBL/GenBank/DDBJ whole genome shotgun (WGS) entry which is preliminary data.</text>
</comment>
<reference evidence="2" key="1">
    <citation type="submission" date="2019-08" db="EMBL/GenBank/DDBJ databases">
        <authorList>
            <person name="Kucharzyk K."/>
            <person name="Murdoch R.W."/>
            <person name="Higgins S."/>
            <person name="Loffler F."/>
        </authorList>
    </citation>
    <scope>NUCLEOTIDE SEQUENCE</scope>
</reference>
<protein>
    <submittedName>
        <fullName evidence="2">Uncharacterized protein</fullName>
    </submittedName>
</protein>
<dbReference type="AlphaFoldDB" id="A0A645EII8"/>
<evidence type="ECO:0000256" key="1">
    <source>
        <dbReference type="SAM" id="MobiDB-lite"/>
    </source>
</evidence>